<dbReference type="EMBL" id="QHBU01000046">
    <property type="protein sequence ID" value="PZR83090.1"/>
    <property type="molecule type" value="Genomic_DNA"/>
</dbReference>
<dbReference type="Pfam" id="PF08450">
    <property type="entry name" value="SGL"/>
    <property type="match status" value="1"/>
</dbReference>
<sequence length="300" mass="32378">MPDRAFRTLAEGGAYFEGPRWRDGKWWVSDMYRHAVFSVTPDGAETEVVHVEGQPSGLGWLPDGSLLVASMRDHRLLRRDPDGTMTVHADLSAVCTGLLNDLVVDHQGRAWVGDFGFDLYAFDDPVTTSLKRVDPDGSLTIAARDLIFPNGTVITPDGRTLIVGETLGNRYTSFHVADDGSLQERAVWAQLGPEVELGDAMTTLGQLRVAPDGCTLDAENRIWVADGIGGRCIRVAQGGEIVYEVKPPGGLGVFACALGGESGTTLLLCCAPDYFENNRREAREAVLITTEVSVPHAGLP</sequence>
<organism evidence="4 5">
    <name type="scientific">Candidatus Aeolococcus gillhamiae</name>
    <dbReference type="NCBI Taxonomy" id="3127015"/>
    <lineage>
        <taxon>Bacteria</taxon>
        <taxon>Bacillati</taxon>
        <taxon>Candidatus Dormiibacterota</taxon>
        <taxon>Candidatus Dormibacteria</taxon>
        <taxon>Candidatus Aeolococcales</taxon>
        <taxon>Candidatus Aeolococcaceae</taxon>
        <taxon>Candidatus Aeolococcus</taxon>
    </lineage>
</organism>
<dbReference type="InterPro" id="IPR013658">
    <property type="entry name" value="SGL"/>
</dbReference>
<accession>A0A2W5ZCE1</accession>
<protein>
    <submittedName>
        <fullName evidence="4">Gluconolactonase</fullName>
    </submittedName>
</protein>
<dbReference type="InterPro" id="IPR051262">
    <property type="entry name" value="SMP-30/CGR1_Lactonase"/>
</dbReference>
<gene>
    <name evidence="4" type="ORF">DLM65_02780</name>
</gene>
<comment type="caution">
    <text evidence="4">The sequence shown here is derived from an EMBL/GenBank/DDBJ whole genome shotgun (WGS) entry which is preliminary data.</text>
</comment>
<dbReference type="Gene3D" id="2.120.10.30">
    <property type="entry name" value="TolB, C-terminal domain"/>
    <property type="match status" value="1"/>
</dbReference>
<reference evidence="4 5" key="1">
    <citation type="journal article" date="2017" name="Nature">
        <title>Atmospheric trace gases support primary production in Antarctic desert surface soil.</title>
        <authorList>
            <person name="Ji M."/>
            <person name="Greening C."/>
            <person name="Vanwonterghem I."/>
            <person name="Carere C.R."/>
            <person name="Bay S.K."/>
            <person name="Steen J.A."/>
            <person name="Montgomery K."/>
            <person name="Lines T."/>
            <person name="Beardall J."/>
            <person name="van Dorst J."/>
            <person name="Snape I."/>
            <person name="Stott M.B."/>
            <person name="Hugenholtz P."/>
            <person name="Ferrari B.C."/>
        </authorList>
    </citation>
    <scope>NUCLEOTIDE SEQUENCE [LARGE SCALE GENOMIC DNA]</scope>
    <source>
        <strain evidence="4">RRmetagenome_bin12</strain>
    </source>
</reference>
<dbReference type="SUPFAM" id="SSF63829">
    <property type="entry name" value="Calcium-dependent phosphotriesterase"/>
    <property type="match status" value="1"/>
</dbReference>
<evidence type="ECO:0000256" key="2">
    <source>
        <dbReference type="ARBA" id="ARBA00022801"/>
    </source>
</evidence>
<dbReference type="GO" id="GO:0016787">
    <property type="term" value="F:hydrolase activity"/>
    <property type="evidence" value="ECO:0007669"/>
    <property type="project" value="UniProtKB-KW"/>
</dbReference>
<name>A0A2W5ZCE1_9BACT</name>
<comment type="similarity">
    <text evidence="1">Belongs to the SMP-30/CGR1 family.</text>
</comment>
<evidence type="ECO:0000256" key="1">
    <source>
        <dbReference type="ARBA" id="ARBA00008853"/>
    </source>
</evidence>
<dbReference type="Proteomes" id="UP000248724">
    <property type="component" value="Unassembled WGS sequence"/>
</dbReference>
<feature type="domain" description="SMP-30/Gluconolactonase/LRE-like region" evidence="3">
    <location>
        <begin position="17"/>
        <end position="268"/>
    </location>
</feature>
<dbReference type="PANTHER" id="PTHR47572:SF4">
    <property type="entry name" value="LACTONASE DRP35"/>
    <property type="match status" value="1"/>
</dbReference>
<evidence type="ECO:0000313" key="4">
    <source>
        <dbReference type="EMBL" id="PZR83090.1"/>
    </source>
</evidence>
<keyword evidence="2" id="KW-0378">Hydrolase</keyword>
<proteinExistence type="inferred from homology"/>
<dbReference type="InterPro" id="IPR011042">
    <property type="entry name" value="6-blade_b-propeller_TolB-like"/>
</dbReference>
<dbReference type="AlphaFoldDB" id="A0A2W5ZCE1"/>
<dbReference type="PANTHER" id="PTHR47572">
    <property type="entry name" value="LIPOPROTEIN-RELATED"/>
    <property type="match status" value="1"/>
</dbReference>
<evidence type="ECO:0000259" key="3">
    <source>
        <dbReference type="Pfam" id="PF08450"/>
    </source>
</evidence>
<evidence type="ECO:0000313" key="5">
    <source>
        <dbReference type="Proteomes" id="UP000248724"/>
    </source>
</evidence>